<sequence length="90" mass="10394">MFEIFVKKVKSDIVIRWLLSKITIPITDILRVTTDDTYGGEEKKAIRIGMPYGTTDRVVIITKENTYILFTTNYISIQKKLNSYINSSTK</sequence>
<feature type="domain" description="Sublancin immunity protein SunI-like PH" evidence="1">
    <location>
        <begin position="2"/>
        <end position="83"/>
    </location>
</feature>
<evidence type="ECO:0000313" key="3">
    <source>
        <dbReference type="Proteomes" id="UP001596170"/>
    </source>
</evidence>
<dbReference type="Pfam" id="PF23491">
    <property type="entry name" value="bPH_8"/>
    <property type="match status" value="1"/>
</dbReference>
<name>A0ABW1L814_9BACL</name>
<organism evidence="2 3">
    <name type="scientific">Paenisporosarcina macmurdoensis</name>
    <dbReference type="NCBI Taxonomy" id="212659"/>
    <lineage>
        <taxon>Bacteria</taxon>
        <taxon>Bacillati</taxon>
        <taxon>Bacillota</taxon>
        <taxon>Bacilli</taxon>
        <taxon>Bacillales</taxon>
        <taxon>Caryophanaceae</taxon>
        <taxon>Paenisporosarcina</taxon>
    </lineage>
</organism>
<dbReference type="InterPro" id="IPR055365">
    <property type="entry name" value="PH_SunI-like"/>
</dbReference>
<gene>
    <name evidence="2" type="ORF">ACFPYN_09690</name>
</gene>
<keyword evidence="3" id="KW-1185">Reference proteome</keyword>
<protein>
    <recommendedName>
        <fullName evidence="1">Sublancin immunity protein SunI-like PH domain-containing protein</fullName>
    </recommendedName>
</protein>
<dbReference type="EMBL" id="JBHSRI010000015">
    <property type="protein sequence ID" value="MFC6039690.1"/>
    <property type="molecule type" value="Genomic_DNA"/>
</dbReference>
<accession>A0ABW1L814</accession>
<dbReference type="Proteomes" id="UP001596170">
    <property type="component" value="Unassembled WGS sequence"/>
</dbReference>
<reference evidence="3" key="1">
    <citation type="journal article" date="2019" name="Int. J. Syst. Evol. Microbiol.">
        <title>The Global Catalogue of Microorganisms (GCM) 10K type strain sequencing project: providing services to taxonomists for standard genome sequencing and annotation.</title>
        <authorList>
            <consortium name="The Broad Institute Genomics Platform"/>
            <consortium name="The Broad Institute Genome Sequencing Center for Infectious Disease"/>
            <person name="Wu L."/>
            <person name="Ma J."/>
        </authorList>
    </citation>
    <scope>NUCLEOTIDE SEQUENCE [LARGE SCALE GENOMIC DNA]</scope>
    <source>
        <strain evidence="3">CCUG 54527</strain>
    </source>
</reference>
<dbReference type="RefSeq" id="WP_377733829.1">
    <property type="nucleotide sequence ID" value="NZ_JBHSRI010000015.1"/>
</dbReference>
<evidence type="ECO:0000313" key="2">
    <source>
        <dbReference type="EMBL" id="MFC6039690.1"/>
    </source>
</evidence>
<evidence type="ECO:0000259" key="1">
    <source>
        <dbReference type="Pfam" id="PF23491"/>
    </source>
</evidence>
<proteinExistence type="predicted"/>
<comment type="caution">
    <text evidence="2">The sequence shown here is derived from an EMBL/GenBank/DDBJ whole genome shotgun (WGS) entry which is preliminary data.</text>
</comment>